<dbReference type="SUPFAM" id="SSF50800">
    <property type="entry name" value="PK beta-barrel domain-like"/>
    <property type="match status" value="1"/>
</dbReference>
<dbReference type="Pfam" id="PF03473">
    <property type="entry name" value="MOSC"/>
    <property type="match status" value="1"/>
</dbReference>
<feature type="domain" description="MOSC" evidence="1">
    <location>
        <begin position="151"/>
        <end position="301"/>
    </location>
</feature>
<dbReference type="OrthoDB" id="9793178at2"/>
<dbReference type="PANTHER" id="PTHR14237:SF19">
    <property type="entry name" value="MITOCHONDRIAL AMIDOXIME REDUCING COMPONENT 1"/>
    <property type="match status" value="1"/>
</dbReference>
<name>A0A2T8FDB3_9ACTN</name>
<dbReference type="Proteomes" id="UP000246018">
    <property type="component" value="Unassembled WGS sequence"/>
</dbReference>
<dbReference type="InterPro" id="IPR011037">
    <property type="entry name" value="Pyrv_Knase-like_insert_dom_sf"/>
</dbReference>
<dbReference type="GO" id="GO:0030151">
    <property type="term" value="F:molybdenum ion binding"/>
    <property type="evidence" value="ECO:0007669"/>
    <property type="project" value="InterPro"/>
</dbReference>
<dbReference type="GO" id="GO:0003824">
    <property type="term" value="F:catalytic activity"/>
    <property type="evidence" value="ECO:0007669"/>
    <property type="project" value="InterPro"/>
</dbReference>
<protein>
    <submittedName>
        <fullName evidence="2">Sulfurase</fullName>
    </submittedName>
</protein>
<sequence>MRARASRSCSPRCSRACTGRNASVRLTGIAVHPVKSTAIRPLPASEVLPRGLADDRSWIVVDGAGAAVTAREAHALLAVVADTPATWPGLGAALRLRAPGLDALHVGLPAGDPVPVRLFSRELRGIPAGVEADAWLCKALGRDDLRLVWCDDPTRRRLNPVYTREGDHTAYADGYPVTLASTASLARLNDWVAETAVERGEEPVAVPMERFRPNLVVDGNEPFAEDGWSRVQVGEVRLRMAKPSDRCVLTTVDLDTLETGKEPIRTLARHRRAADGTVLFAVNLIPETTGRITLGDEVTVLD</sequence>
<dbReference type="PROSITE" id="PS51340">
    <property type="entry name" value="MOSC"/>
    <property type="match status" value="1"/>
</dbReference>
<evidence type="ECO:0000313" key="2">
    <source>
        <dbReference type="EMBL" id="PVG83701.1"/>
    </source>
</evidence>
<evidence type="ECO:0000259" key="1">
    <source>
        <dbReference type="PROSITE" id="PS51340"/>
    </source>
</evidence>
<dbReference type="InterPro" id="IPR005302">
    <property type="entry name" value="MoCF_Sase_C"/>
</dbReference>
<accession>A0A2T8FDB3</accession>
<comment type="caution">
    <text evidence="2">The sequence shown here is derived from an EMBL/GenBank/DDBJ whole genome shotgun (WGS) entry which is preliminary data.</text>
</comment>
<dbReference type="GO" id="GO:0030170">
    <property type="term" value="F:pyridoxal phosphate binding"/>
    <property type="evidence" value="ECO:0007669"/>
    <property type="project" value="InterPro"/>
</dbReference>
<gene>
    <name evidence="2" type="ORF">DDE18_05100</name>
</gene>
<dbReference type="AlphaFoldDB" id="A0A2T8FDB3"/>
<dbReference type="Pfam" id="PF03476">
    <property type="entry name" value="MOSC_N"/>
    <property type="match status" value="1"/>
</dbReference>
<proteinExistence type="predicted"/>
<evidence type="ECO:0000313" key="3">
    <source>
        <dbReference type="Proteomes" id="UP000246018"/>
    </source>
</evidence>
<dbReference type="SUPFAM" id="SSF141673">
    <property type="entry name" value="MOSC N-terminal domain-like"/>
    <property type="match status" value="1"/>
</dbReference>
<reference evidence="2 3" key="1">
    <citation type="submission" date="2018-04" db="EMBL/GenBank/DDBJ databases">
        <title>Genome of Nocardioides gansuensis WSJ-1.</title>
        <authorList>
            <person name="Wu S."/>
            <person name="Wang G."/>
        </authorList>
    </citation>
    <scope>NUCLEOTIDE SEQUENCE [LARGE SCALE GENOMIC DNA]</scope>
    <source>
        <strain evidence="2 3">WSJ-1</strain>
    </source>
</reference>
<keyword evidence="3" id="KW-1185">Reference proteome</keyword>
<dbReference type="PANTHER" id="PTHR14237">
    <property type="entry name" value="MOLYBDOPTERIN COFACTOR SULFURASE MOSC"/>
    <property type="match status" value="1"/>
</dbReference>
<organism evidence="2 3">
    <name type="scientific">Nocardioides gansuensis</name>
    <dbReference type="NCBI Taxonomy" id="2138300"/>
    <lineage>
        <taxon>Bacteria</taxon>
        <taxon>Bacillati</taxon>
        <taxon>Actinomycetota</taxon>
        <taxon>Actinomycetes</taxon>
        <taxon>Propionibacteriales</taxon>
        <taxon>Nocardioidaceae</taxon>
        <taxon>Nocardioides</taxon>
    </lineage>
</organism>
<dbReference type="EMBL" id="QDGZ01000002">
    <property type="protein sequence ID" value="PVG83701.1"/>
    <property type="molecule type" value="Genomic_DNA"/>
</dbReference>
<dbReference type="InterPro" id="IPR005303">
    <property type="entry name" value="MOCOS_middle"/>
</dbReference>